<sequence length="384" mass="42227">MKPGSTTRAIVETALAVSPWLPAPKPHSADGVDARWLSQQFAGRAPGAVAEALVPLDGTTGTTDRRRLGIEWNAAGIAASLPSSVFVKSTPLSAKNRTMVAALDMAINEVRFYQQLRPELGDDVAPAVYAGHAGHGARHLLVLEDLVASGARFLAKPDEVDLAYAQGMMRALGKLHAAFWESPRLADDLSWIAPESRRPGFKLLLWQFRAMRKKLLSSDEHDLNPAVRRMATFVNEHDRALHARWERGPQTVLHGDAHAGNSYGLPDGRGGLLDWQVIHRGPGIREVSYFCTHSIPTELRRAHEESLVRLYLETLAEHGVEDPPDFDTAWQAYRFFAFDAWDSVGLCVVWPGLQPAEFVVEGFRRANLAVLDLEVDKAVMGALA</sequence>
<proteinExistence type="predicted"/>
<accession>A0A1E3SJK0</accession>
<keyword evidence="3" id="KW-1185">Reference proteome</keyword>
<dbReference type="SUPFAM" id="SSF56112">
    <property type="entry name" value="Protein kinase-like (PK-like)"/>
    <property type="match status" value="1"/>
</dbReference>
<dbReference type="Gene3D" id="3.90.1200.10">
    <property type="match status" value="1"/>
</dbReference>
<evidence type="ECO:0000313" key="3">
    <source>
        <dbReference type="Proteomes" id="UP000192739"/>
    </source>
</evidence>
<dbReference type="STRING" id="28445.BHQ20_04355"/>
<evidence type="ECO:0000313" key="2">
    <source>
        <dbReference type="EMBL" id="ORA97170.1"/>
    </source>
</evidence>
<feature type="domain" description="CHK kinase-like" evidence="1">
    <location>
        <begin position="141"/>
        <end position="321"/>
    </location>
</feature>
<comment type="caution">
    <text evidence="2">The sequence shown here is derived from an EMBL/GenBank/DDBJ whole genome shotgun (WGS) entry which is preliminary data.</text>
</comment>
<reference evidence="2 3" key="1">
    <citation type="submission" date="2017-02" db="EMBL/GenBank/DDBJ databases">
        <title>The new phylogeny of genus Mycobacterium.</title>
        <authorList>
            <person name="Tortoli E."/>
            <person name="Trovato A."/>
            <person name="Cirillo D.M."/>
        </authorList>
    </citation>
    <scope>NUCLEOTIDE SEQUENCE [LARGE SCALE GENOMIC DNA]</scope>
    <source>
        <strain evidence="2 3">DSM 44049</strain>
    </source>
</reference>
<dbReference type="InterPro" id="IPR011009">
    <property type="entry name" value="Kinase-like_dom_sf"/>
</dbReference>
<dbReference type="InterPro" id="IPR015897">
    <property type="entry name" value="CHK_kinase-like"/>
</dbReference>
<dbReference type="Proteomes" id="UP000192739">
    <property type="component" value="Unassembled WGS sequence"/>
</dbReference>
<evidence type="ECO:0000259" key="1">
    <source>
        <dbReference type="SMART" id="SM00587"/>
    </source>
</evidence>
<dbReference type="PANTHER" id="PTHR11012:SF30">
    <property type="entry name" value="PROTEIN KINASE-LIKE DOMAIN-CONTAINING"/>
    <property type="match status" value="1"/>
</dbReference>
<dbReference type="AlphaFoldDB" id="A0A1E3SJK0"/>
<organism evidence="2 3">
    <name type="scientific">Mycobacterium intermedium</name>
    <dbReference type="NCBI Taxonomy" id="28445"/>
    <lineage>
        <taxon>Bacteria</taxon>
        <taxon>Bacillati</taxon>
        <taxon>Actinomycetota</taxon>
        <taxon>Actinomycetes</taxon>
        <taxon>Mycobacteriales</taxon>
        <taxon>Mycobacteriaceae</taxon>
        <taxon>Mycobacterium</taxon>
        <taxon>Mycobacterium simiae complex</taxon>
    </lineage>
</organism>
<name>A0A1E3SJK0_MYCIE</name>
<dbReference type="RefSeq" id="WP_069417883.1">
    <property type="nucleotide sequence ID" value="NZ_CBCRZH010000032.1"/>
</dbReference>
<dbReference type="InterPro" id="IPR004119">
    <property type="entry name" value="EcKL"/>
</dbReference>
<dbReference type="Pfam" id="PF02958">
    <property type="entry name" value="EcKL"/>
    <property type="match status" value="1"/>
</dbReference>
<dbReference type="SMART" id="SM00587">
    <property type="entry name" value="CHK"/>
    <property type="match status" value="1"/>
</dbReference>
<dbReference type="PANTHER" id="PTHR11012">
    <property type="entry name" value="PROTEIN KINASE-LIKE DOMAIN-CONTAINING"/>
    <property type="match status" value="1"/>
</dbReference>
<dbReference type="EMBL" id="MVHT01000079">
    <property type="protein sequence ID" value="ORA97170.1"/>
    <property type="molecule type" value="Genomic_DNA"/>
</dbReference>
<protein>
    <recommendedName>
        <fullName evidence="1">CHK kinase-like domain-containing protein</fullName>
    </recommendedName>
</protein>
<gene>
    <name evidence="2" type="ORF">BST27_22965</name>
</gene>